<accession>A0AA38HY53</accession>
<comment type="caution">
    <text evidence="1">The sequence shown here is derived from an EMBL/GenBank/DDBJ whole genome shotgun (WGS) entry which is preliminary data.</text>
</comment>
<protein>
    <submittedName>
        <fullName evidence="1">Uncharacterized protein</fullName>
    </submittedName>
</protein>
<dbReference type="Proteomes" id="UP001168821">
    <property type="component" value="Unassembled WGS sequence"/>
</dbReference>
<reference evidence="1" key="1">
    <citation type="journal article" date="2023" name="G3 (Bethesda)">
        <title>Whole genome assemblies of Zophobas morio and Tenebrio molitor.</title>
        <authorList>
            <person name="Kaur S."/>
            <person name="Stinson S.A."/>
            <person name="diCenzo G.C."/>
        </authorList>
    </citation>
    <scope>NUCLEOTIDE SEQUENCE</scope>
    <source>
        <strain evidence="1">QUZm001</strain>
    </source>
</reference>
<dbReference type="AlphaFoldDB" id="A0AA38HY53"/>
<keyword evidence="2" id="KW-1185">Reference proteome</keyword>
<sequence length="154" mass="17725">MESEKIIQEITERNKRENNLIIFNIKETNRSSKQDQINADTVYVNDLMSQLVINGPISTPVRIGKFGPSNDLQCRPIRIRLNSTNDVLTAIKNFKKVKSVDQFAQVNMSRDRTPMQMKIFKSVKDELKRRIDSGDKDLKIMYRSGIPTIVPSLN</sequence>
<proteinExistence type="predicted"/>
<name>A0AA38HY53_9CUCU</name>
<dbReference type="EMBL" id="JALNTZ010000008">
    <property type="protein sequence ID" value="KAJ3644337.1"/>
    <property type="molecule type" value="Genomic_DNA"/>
</dbReference>
<evidence type="ECO:0000313" key="1">
    <source>
        <dbReference type="EMBL" id="KAJ3644337.1"/>
    </source>
</evidence>
<organism evidence="1 2">
    <name type="scientific">Zophobas morio</name>
    <dbReference type="NCBI Taxonomy" id="2755281"/>
    <lineage>
        <taxon>Eukaryota</taxon>
        <taxon>Metazoa</taxon>
        <taxon>Ecdysozoa</taxon>
        <taxon>Arthropoda</taxon>
        <taxon>Hexapoda</taxon>
        <taxon>Insecta</taxon>
        <taxon>Pterygota</taxon>
        <taxon>Neoptera</taxon>
        <taxon>Endopterygota</taxon>
        <taxon>Coleoptera</taxon>
        <taxon>Polyphaga</taxon>
        <taxon>Cucujiformia</taxon>
        <taxon>Tenebrionidae</taxon>
        <taxon>Zophobas</taxon>
    </lineage>
</organism>
<evidence type="ECO:0000313" key="2">
    <source>
        <dbReference type="Proteomes" id="UP001168821"/>
    </source>
</evidence>
<gene>
    <name evidence="1" type="ORF">Zmor_027003</name>
</gene>